<evidence type="ECO:0000313" key="1">
    <source>
        <dbReference type="EMBL" id="KAH9426684.1"/>
    </source>
</evidence>
<reference evidence="1 2" key="2">
    <citation type="journal article" date="2022" name="Mol. Biol. Evol.">
        <title>Comparative Genomics Reveals Insights into the Divergent Evolution of Astigmatic Mites and Household Pest Adaptations.</title>
        <authorList>
            <person name="Xiong Q."/>
            <person name="Wan A.T."/>
            <person name="Liu X."/>
            <person name="Fung C.S."/>
            <person name="Xiao X."/>
            <person name="Malainual N."/>
            <person name="Hou J."/>
            <person name="Wang L."/>
            <person name="Wang M."/>
            <person name="Yang K.Y."/>
            <person name="Cui Y."/>
            <person name="Leung E.L."/>
            <person name="Nong W."/>
            <person name="Shin S.K."/>
            <person name="Au S.W."/>
            <person name="Jeong K.Y."/>
            <person name="Chew F.T."/>
            <person name="Hui J.H."/>
            <person name="Leung T.F."/>
            <person name="Tungtrongchitr A."/>
            <person name="Zhong N."/>
            <person name="Liu Z."/>
            <person name="Tsui S.K."/>
        </authorList>
    </citation>
    <scope>NUCLEOTIDE SEQUENCE [LARGE SCALE GENOMIC DNA]</scope>
    <source>
        <strain evidence="1">Derp</strain>
    </source>
</reference>
<reference evidence="1 2" key="1">
    <citation type="journal article" date="2018" name="J. Allergy Clin. Immunol.">
        <title>High-quality assembly of Dermatophagoides pteronyssinus genome and transcriptome reveals a wide range of novel allergens.</title>
        <authorList>
            <person name="Liu X.Y."/>
            <person name="Yang K.Y."/>
            <person name="Wang M.Q."/>
            <person name="Kwok J.S."/>
            <person name="Zeng X."/>
            <person name="Yang Z."/>
            <person name="Xiao X.J."/>
            <person name="Lau C.P."/>
            <person name="Li Y."/>
            <person name="Huang Z.M."/>
            <person name="Ba J.G."/>
            <person name="Yim A.K."/>
            <person name="Ouyang C.Y."/>
            <person name="Ngai S.M."/>
            <person name="Chan T.F."/>
            <person name="Leung E.L."/>
            <person name="Liu L."/>
            <person name="Liu Z.G."/>
            <person name="Tsui S.K."/>
        </authorList>
    </citation>
    <scope>NUCLEOTIDE SEQUENCE [LARGE SCALE GENOMIC DNA]</scope>
    <source>
        <strain evidence="1">Derp</strain>
    </source>
</reference>
<dbReference type="EMBL" id="NJHN03000008">
    <property type="protein sequence ID" value="KAH9426684.1"/>
    <property type="molecule type" value="Genomic_DNA"/>
</dbReference>
<sequence length="64" mass="7214">IDFKHLPIIFKNITELRVRSLRKSTRHAYSPASSGALDARFSSVTRLAASRLTPLRASTLYINQ</sequence>
<dbReference type="Proteomes" id="UP000887458">
    <property type="component" value="Unassembled WGS sequence"/>
</dbReference>
<protein>
    <submittedName>
        <fullName evidence="1">Uncharacterized protein</fullName>
    </submittedName>
</protein>
<proteinExistence type="predicted"/>
<organism evidence="1 2">
    <name type="scientific">Dermatophagoides pteronyssinus</name>
    <name type="common">European house dust mite</name>
    <dbReference type="NCBI Taxonomy" id="6956"/>
    <lineage>
        <taxon>Eukaryota</taxon>
        <taxon>Metazoa</taxon>
        <taxon>Ecdysozoa</taxon>
        <taxon>Arthropoda</taxon>
        <taxon>Chelicerata</taxon>
        <taxon>Arachnida</taxon>
        <taxon>Acari</taxon>
        <taxon>Acariformes</taxon>
        <taxon>Sarcoptiformes</taxon>
        <taxon>Astigmata</taxon>
        <taxon>Psoroptidia</taxon>
        <taxon>Analgoidea</taxon>
        <taxon>Pyroglyphidae</taxon>
        <taxon>Dermatophagoidinae</taxon>
        <taxon>Dermatophagoides</taxon>
    </lineage>
</organism>
<keyword evidence="2" id="KW-1185">Reference proteome</keyword>
<accession>A0ABQ8JVM3</accession>
<name>A0ABQ8JVM3_DERPT</name>
<evidence type="ECO:0000313" key="2">
    <source>
        <dbReference type="Proteomes" id="UP000887458"/>
    </source>
</evidence>
<feature type="non-terminal residue" evidence="1">
    <location>
        <position position="1"/>
    </location>
</feature>
<gene>
    <name evidence="1" type="ORF">DERP_002783</name>
</gene>
<comment type="caution">
    <text evidence="1">The sequence shown here is derived from an EMBL/GenBank/DDBJ whole genome shotgun (WGS) entry which is preliminary data.</text>
</comment>